<feature type="region of interest" description="Disordered" evidence="2">
    <location>
        <begin position="51"/>
        <end position="91"/>
    </location>
</feature>
<dbReference type="Pfam" id="PF00172">
    <property type="entry name" value="Zn_clus"/>
    <property type="match status" value="1"/>
</dbReference>
<protein>
    <recommendedName>
        <fullName evidence="3">Zn(2)-C6 fungal-type domain-containing protein</fullName>
    </recommendedName>
</protein>
<gene>
    <name evidence="4" type="ORF">DNG_01680</name>
</gene>
<dbReference type="PROSITE" id="PS00463">
    <property type="entry name" value="ZN2_CY6_FUNGAL_1"/>
    <property type="match status" value="1"/>
</dbReference>
<dbReference type="AlphaFoldDB" id="A0AAE8MS55"/>
<sequence>MAMRRTHRKSRYGCRGCKQRHIKCDESKPSCLNCLAVERYCSYLDNASNVHTPPPSGSSGQLPMPSPATRQASAPPAHTSNESAPPPPVALGEDYTLTHIELFHHFEHGLSQVLSPSVEATPLIMELTVQKSLSFPYLMDEVLAFAAAHKSTLDPERKHLYLAEATRLQTRGLSRFNTGQTEISKDNCVAAFLYSAILGQHVLFDTFSLQSDLAAVLTKFVQCLSLQAGIRTIASNSWETIRTALLWDSAARVGPLDPVKPDDECARLVDLLDESELAEEAKDDCRHAVKALQFMFSRHRLGTFRGGLSVQEWAVRVPRGYVALLNQRRPEALVILVYYAVLLHYDRAHWAIGNTGAYLVRSITQHMGEYWAKWLEWPNQVITETSTPASTTAADQQNMSPHSYLDSNLHA</sequence>
<evidence type="ECO:0000259" key="3">
    <source>
        <dbReference type="PROSITE" id="PS50048"/>
    </source>
</evidence>
<organism evidence="4 5">
    <name type="scientific">Cephalotrichum gorgonifer</name>
    <dbReference type="NCBI Taxonomy" id="2041049"/>
    <lineage>
        <taxon>Eukaryota</taxon>
        <taxon>Fungi</taxon>
        <taxon>Dikarya</taxon>
        <taxon>Ascomycota</taxon>
        <taxon>Pezizomycotina</taxon>
        <taxon>Sordariomycetes</taxon>
        <taxon>Hypocreomycetidae</taxon>
        <taxon>Microascales</taxon>
        <taxon>Microascaceae</taxon>
        <taxon>Cephalotrichum</taxon>
    </lineage>
</organism>
<dbReference type="SUPFAM" id="SSF57701">
    <property type="entry name" value="Zn2/Cys6 DNA-binding domain"/>
    <property type="match status" value="1"/>
</dbReference>
<feature type="compositionally biased region" description="Polar residues" evidence="2">
    <location>
        <begin position="51"/>
        <end position="61"/>
    </location>
</feature>
<accession>A0AAE8MS55</accession>
<evidence type="ECO:0000256" key="2">
    <source>
        <dbReference type="SAM" id="MobiDB-lite"/>
    </source>
</evidence>
<name>A0AAE8MS55_9PEZI</name>
<dbReference type="SMART" id="SM00066">
    <property type="entry name" value="GAL4"/>
    <property type="match status" value="1"/>
</dbReference>
<dbReference type="EMBL" id="ONZQ02000002">
    <property type="protein sequence ID" value="SPN98635.1"/>
    <property type="molecule type" value="Genomic_DNA"/>
</dbReference>
<keyword evidence="1" id="KW-0539">Nucleus</keyword>
<evidence type="ECO:0000256" key="1">
    <source>
        <dbReference type="ARBA" id="ARBA00023242"/>
    </source>
</evidence>
<feature type="compositionally biased region" description="Polar residues" evidence="2">
    <location>
        <begin position="68"/>
        <end position="83"/>
    </location>
</feature>
<reference evidence="4" key="1">
    <citation type="submission" date="2018-03" db="EMBL/GenBank/DDBJ databases">
        <authorList>
            <person name="Guldener U."/>
        </authorList>
    </citation>
    <scope>NUCLEOTIDE SEQUENCE</scope>
</reference>
<feature type="domain" description="Zn(2)-C6 fungal-type" evidence="3">
    <location>
        <begin position="13"/>
        <end position="43"/>
    </location>
</feature>
<evidence type="ECO:0000313" key="5">
    <source>
        <dbReference type="Proteomes" id="UP001187682"/>
    </source>
</evidence>
<dbReference type="PANTHER" id="PTHR47784">
    <property type="entry name" value="STEROL UPTAKE CONTROL PROTEIN 2"/>
    <property type="match status" value="1"/>
</dbReference>
<dbReference type="InterPro" id="IPR036864">
    <property type="entry name" value="Zn2-C6_fun-type_DNA-bd_sf"/>
</dbReference>
<dbReference type="InterPro" id="IPR053157">
    <property type="entry name" value="Sterol_Uptake_Regulator"/>
</dbReference>
<dbReference type="PROSITE" id="PS50048">
    <property type="entry name" value="ZN2_CY6_FUNGAL_2"/>
    <property type="match status" value="1"/>
</dbReference>
<feature type="region of interest" description="Disordered" evidence="2">
    <location>
        <begin position="387"/>
        <end position="411"/>
    </location>
</feature>
<proteinExistence type="predicted"/>
<dbReference type="PANTHER" id="PTHR47784:SF4">
    <property type="entry name" value="ZN(II)2CYS6 TRANSCRIPTION FACTOR (EUROFUNG)"/>
    <property type="match status" value="1"/>
</dbReference>
<dbReference type="Gene3D" id="4.10.240.10">
    <property type="entry name" value="Zn(2)-C6 fungal-type DNA-binding domain"/>
    <property type="match status" value="1"/>
</dbReference>
<dbReference type="GO" id="GO:0008270">
    <property type="term" value="F:zinc ion binding"/>
    <property type="evidence" value="ECO:0007669"/>
    <property type="project" value="InterPro"/>
</dbReference>
<keyword evidence="5" id="KW-1185">Reference proteome</keyword>
<dbReference type="Proteomes" id="UP001187682">
    <property type="component" value="Unassembled WGS sequence"/>
</dbReference>
<dbReference type="InterPro" id="IPR001138">
    <property type="entry name" value="Zn2Cys6_DnaBD"/>
</dbReference>
<comment type="caution">
    <text evidence="4">The sequence shown here is derived from an EMBL/GenBank/DDBJ whole genome shotgun (WGS) entry which is preliminary data.</text>
</comment>
<dbReference type="GO" id="GO:0001228">
    <property type="term" value="F:DNA-binding transcription activator activity, RNA polymerase II-specific"/>
    <property type="evidence" value="ECO:0007669"/>
    <property type="project" value="TreeGrafter"/>
</dbReference>
<evidence type="ECO:0000313" key="4">
    <source>
        <dbReference type="EMBL" id="SPN98635.1"/>
    </source>
</evidence>
<dbReference type="CDD" id="cd00067">
    <property type="entry name" value="GAL4"/>
    <property type="match status" value="1"/>
</dbReference>